<dbReference type="SUPFAM" id="SSF52200">
    <property type="entry name" value="Toll/Interleukin receptor TIR domain"/>
    <property type="match status" value="1"/>
</dbReference>
<dbReference type="InterPro" id="IPR036179">
    <property type="entry name" value="Ig-like_dom_sf"/>
</dbReference>
<keyword evidence="3 14" id="KW-0812">Transmembrane</keyword>
<evidence type="ECO:0000256" key="14">
    <source>
        <dbReference type="SAM" id="Phobius"/>
    </source>
</evidence>
<keyword evidence="5" id="KW-0677">Repeat</keyword>
<dbReference type="InterPro" id="IPR035897">
    <property type="entry name" value="Toll_tir_struct_dom_sf"/>
</dbReference>
<evidence type="ECO:0000256" key="12">
    <source>
        <dbReference type="ARBA" id="ARBA00023180"/>
    </source>
</evidence>
<organism evidence="18 19">
    <name type="scientific">Erpetoichthys calabaricus</name>
    <name type="common">Rope fish</name>
    <name type="synonym">Calamoichthys calabaricus</name>
    <dbReference type="NCBI Taxonomy" id="27687"/>
    <lineage>
        <taxon>Eukaryota</taxon>
        <taxon>Metazoa</taxon>
        <taxon>Chordata</taxon>
        <taxon>Craniata</taxon>
        <taxon>Vertebrata</taxon>
        <taxon>Euteleostomi</taxon>
        <taxon>Actinopterygii</taxon>
        <taxon>Polypteriformes</taxon>
        <taxon>Polypteridae</taxon>
        <taxon>Erpetoichthys</taxon>
    </lineage>
</organism>
<dbReference type="PROSITE" id="PS50104">
    <property type="entry name" value="TIR"/>
    <property type="match status" value="1"/>
</dbReference>
<dbReference type="Pfam" id="PF01582">
    <property type="entry name" value="TIR"/>
    <property type="match status" value="1"/>
</dbReference>
<evidence type="ECO:0000256" key="13">
    <source>
        <dbReference type="ARBA" id="ARBA00023319"/>
    </source>
</evidence>
<gene>
    <name evidence="18" type="primary">LOC114649865</name>
</gene>
<comment type="subcellular location">
    <subcellularLocation>
        <location evidence="1">Membrane</location>
        <topology evidence="1">Single-pass type I membrane protein</topology>
    </subcellularLocation>
</comment>
<keyword evidence="13" id="KW-0393">Immunoglobulin domain</keyword>
<accession>A0A8C4RVU3</accession>
<feature type="domain" description="TIR" evidence="16">
    <location>
        <begin position="391"/>
        <end position="541"/>
    </location>
</feature>
<evidence type="ECO:0000256" key="3">
    <source>
        <dbReference type="ARBA" id="ARBA00022692"/>
    </source>
</evidence>
<feature type="chain" id="PRO_5034311263" evidence="15">
    <location>
        <begin position="22"/>
        <end position="557"/>
    </location>
</feature>
<keyword evidence="11" id="KW-0675">Receptor</keyword>
<reference evidence="18" key="1">
    <citation type="submission" date="2021-06" db="EMBL/GenBank/DDBJ databases">
        <authorList>
            <consortium name="Wellcome Sanger Institute Data Sharing"/>
        </authorList>
    </citation>
    <scope>NUCLEOTIDE SEQUENCE [LARGE SCALE GENOMIC DNA]</scope>
</reference>
<evidence type="ECO:0000256" key="8">
    <source>
        <dbReference type="ARBA" id="ARBA00023027"/>
    </source>
</evidence>
<proteinExistence type="inferred from homology"/>
<evidence type="ECO:0000256" key="6">
    <source>
        <dbReference type="ARBA" id="ARBA00022801"/>
    </source>
</evidence>
<dbReference type="PRINTS" id="PR01537">
    <property type="entry name" value="INTRLKN1R1F"/>
</dbReference>
<sequence>MTLKDGLLLLLMLFLSRSHRGDTSDCHKSSVNALEGESAVLRCQPENFPFLNDTNFESYGLTVTWRFDPSRGKEHQFTNLSNVKKKGLYLLIANVALEDSGGSYNCTIHNGTDIVGVKSFLLNVYKGKCFNESSVYRVNTNTGIYQKLSCPDLCEFPWTSPDISWQKDCKDSLVSSGADIEFKKVTKADAGNNICRYSFEYEGVRYNISRTRQLRVEDAPEEMIPDIIEPDVDKKRVYVEVGKGVTIDCIVVAYTNQDVEFSDIYWSEENKSEAIKCNQTICFKKHHEKLRHNYHITVKLNLTKVEKEDIGKTYICYLNSKDGSKNVSVILVEKINSTDITQNFFIMGVSLAVIFITLPVTLIIICVVLRVEIVLIYRKVTGKDETVGDGKDYDAYVTWCKSSTTPSYHAEEGKFILETMPSVLEKHFNYRLCIYERDVLPGGAFVDNTLEYIGKSRRMILILSGENVVDESHYELVTGLHSDLVEKKIQVILIEYKPLNDLKSLPESLRLLVKERGTVKWKNSQADNYNSRFWKKMRYYMPAKKMASPHTDEMNLL</sequence>
<dbReference type="PANTHER" id="PTHR11890">
    <property type="entry name" value="INTERLEUKIN-1 RECEPTOR FAMILY MEMBER"/>
    <property type="match status" value="1"/>
</dbReference>
<evidence type="ECO:0000313" key="18">
    <source>
        <dbReference type="Ensembl" id="ENSECRP00000008404.1"/>
    </source>
</evidence>
<feature type="domain" description="Ig-like" evidence="17">
    <location>
        <begin position="35"/>
        <end position="123"/>
    </location>
</feature>
<dbReference type="GeneTree" id="ENSGT01090000259985"/>
<evidence type="ECO:0000256" key="7">
    <source>
        <dbReference type="ARBA" id="ARBA00022989"/>
    </source>
</evidence>
<feature type="transmembrane region" description="Helical" evidence="14">
    <location>
        <begin position="344"/>
        <end position="369"/>
    </location>
</feature>
<evidence type="ECO:0000256" key="15">
    <source>
        <dbReference type="SAM" id="SignalP"/>
    </source>
</evidence>
<keyword evidence="19" id="KW-1185">Reference proteome</keyword>
<evidence type="ECO:0000256" key="10">
    <source>
        <dbReference type="ARBA" id="ARBA00023157"/>
    </source>
</evidence>
<evidence type="ECO:0000256" key="4">
    <source>
        <dbReference type="ARBA" id="ARBA00022729"/>
    </source>
</evidence>
<keyword evidence="7 14" id="KW-1133">Transmembrane helix</keyword>
<name>A0A8C4RVU3_ERPCA</name>
<dbReference type="PANTHER" id="PTHR11890:SF6">
    <property type="entry name" value="INTERLEUKIN-18 RECEPTOR 1"/>
    <property type="match status" value="1"/>
</dbReference>
<dbReference type="Proteomes" id="UP000694620">
    <property type="component" value="Chromosome 4"/>
</dbReference>
<keyword evidence="9 14" id="KW-0472">Membrane</keyword>
<keyword evidence="6" id="KW-0378">Hydrolase</keyword>
<protein>
    <submittedName>
        <fullName evidence="18">Interleukin-18 receptor 1-like</fullName>
    </submittedName>
</protein>
<evidence type="ECO:0000256" key="11">
    <source>
        <dbReference type="ARBA" id="ARBA00023170"/>
    </source>
</evidence>
<feature type="signal peptide" evidence="15">
    <location>
        <begin position="1"/>
        <end position="21"/>
    </location>
</feature>
<reference evidence="18" key="3">
    <citation type="submission" date="2025-09" db="UniProtKB">
        <authorList>
            <consortium name="Ensembl"/>
        </authorList>
    </citation>
    <scope>IDENTIFICATION</scope>
</reference>
<dbReference type="GO" id="GO:0016020">
    <property type="term" value="C:membrane"/>
    <property type="evidence" value="ECO:0007669"/>
    <property type="project" value="UniProtKB-SubCell"/>
</dbReference>
<dbReference type="Gene3D" id="2.60.40.10">
    <property type="entry name" value="Immunoglobulins"/>
    <property type="match status" value="3"/>
</dbReference>
<dbReference type="SUPFAM" id="SSF48726">
    <property type="entry name" value="Immunoglobulin"/>
    <property type="match status" value="2"/>
</dbReference>
<dbReference type="Ensembl" id="ENSECRT00000008545.1">
    <property type="protein sequence ID" value="ENSECRP00000008404.1"/>
    <property type="gene ID" value="ENSECRG00000005632.1"/>
</dbReference>
<reference evidence="18" key="2">
    <citation type="submission" date="2025-08" db="UniProtKB">
        <authorList>
            <consortium name="Ensembl"/>
        </authorList>
    </citation>
    <scope>IDENTIFICATION</scope>
</reference>
<dbReference type="InterPro" id="IPR000157">
    <property type="entry name" value="TIR_dom"/>
</dbReference>
<keyword evidence="4 15" id="KW-0732">Signal</keyword>
<feature type="domain" description="Ig-like" evidence="17">
    <location>
        <begin position="225"/>
        <end position="328"/>
    </location>
</feature>
<evidence type="ECO:0000256" key="5">
    <source>
        <dbReference type="ARBA" id="ARBA00022737"/>
    </source>
</evidence>
<dbReference type="Pfam" id="PF00047">
    <property type="entry name" value="ig"/>
    <property type="match status" value="2"/>
</dbReference>
<keyword evidence="10" id="KW-1015">Disulfide bond</keyword>
<dbReference type="GO" id="GO:0016787">
    <property type="term" value="F:hydrolase activity"/>
    <property type="evidence" value="ECO:0007669"/>
    <property type="project" value="UniProtKB-KW"/>
</dbReference>
<evidence type="ECO:0000313" key="19">
    <source>
        <dbReference type="Proteomes" id="UP000694620"/>
    </source>
</evidence>
<evidence type="ECO:0000256" key="9">
    <source>
        <dbReference type="ARBA" id="ARBA00023136"/>
    </source>
</evidence>
<dbReference type="SMART" id="SM00409">
    <property type="entry name" value="IG"/>
    <property type="match status" value="2"/>
</dbReference>
<keyword evidence="8" id="KW-0520">NAD</keyword>
<comment type="similarity">
    <text evidence="2">Belongs to the interleukin-1 receptor family.</text>
</comment>
<dbReference type="InterPro" id="IPR013151">
    <property type="entry name" value="Immunoglobulin_dom"/>
</dbReference>
<evidence type="ECO:0000256" key="2">
    <source>
        <dbReference type="ARBA" id="ARBA00009752"/>
    </source>
</evidence>
<dbReference type="FunFam" id="2.60.40.10:FF:000188">
    <property type="entry name" value="Interleukin-1 receptor accessory protein-like 1"/>
    <property type="match status" value="1"/>
</dbReference>
<evidence type="ECO:0000259" key="17">
    <source>
        <dbReference type="PROSITE" id="PS50835"/>
    </source>
</evidence>
<keyword evidence="12" id="KW-0325">Glycoprotein</keyword>
<dbReference type="GO" id="GO:0007165">
    <property type="term" value="P:signal transduction"/>
    <property type="evidence" value="ECO:0007669"/>
    <property type="project" value="InterPro"/>
</dbReference>
<evidence type="ECO:0000259" key="16">
    <source>
        <dbReference type="PROSITE" id="PS50104"/>
    </source>
</evidence>
<dbReference type="PROSITE" id="PS50835">
    <property type="entry name" value="IG_LIKE"/>
    <property type="match status" value="2"/>
</dbReference>
<dbReference type="AlphaFoldDB" id="A0A8C4RVU3"/>
<evidence type="ECO:0000256" key="1">
    <source>
        <dbReference type="ARBA" id="ARBA00004479"/>
    </source>
</evidence>
<dbReference type="Gene3D" id="3.40.50.10140">
    <property type="entry name" value="Toll/interleukin-1 receptor homology (TIR) domain"/>
    <property type="match status" value="1"/>
</dbReference>
<dbReference type="SMART" id="SM00255">
    <property type="entry name" value="TIR"/>
    <property type="match status" value="1"/>
</dbReference>
<dbReference type="InterPro" id="IPR003599">
    <property type="entry name" value="Ig_sub"/>
</dbReference>
<dbReference type="InterPro" id="IPR015621">
    <property type="entry name" value="IL-1_rcpt_fam"/>
</dbReference>
<dbReference type="InterPro" id="IPR013783">
    <property type="entry name" value="Ig-like_fold"/>
</dbReference>
<dbReference type="InterPro" id="IPR007110">
    <property type="entry name" value="Ig-like_dom"/>
</dbReference>
<dbReference type="FunFam" id="3.40.50.10140:FF:000002">
    <property type="entry name" value="Interleukin 1 receptor accessory protein"/>
    <property type="match status" value="1"/>
</dbReference>